<keyword evidence="10" id="KW-1185">Reference proteome</keyword>
<dbReference type="InterPro" id="IPR031919">
    <property type="entry name" value="Fucosidase_C"/>
</dbReference>
<dbReference type="InterPro" id="IPR017853">
    <property type="entry name" value="GH"/>
</dbReference>
<evidence type="ECO:0000313" key="9">
    <source>
        <dbReference type="EMBL" id="GLV53815.1"/>
    </source>
</evidence>
<dbReference type="InterPro" id="IPR000933">
    <property type="entry name" value="Glyco_hydro_29"/>
</dbReference>
<dbReference type="Pfam" id="PF01120">
    <property type="entry name" value="Alpha_L_fucos"/>
    <property type="match status" value="1"/>
</dbReference>
<evidence type="ECO:0000256" key="3">
    <source>
        <dbReference type="ARBA" id="ARBA00012662"/>
    </source>
</evidence>
<evidence type="ECO:0000256" key="4">
    <source>
        <dbReference type="ARBA" id="ARBA00022729"/>
    </source>
</evidence>
<keyword evidence="5" id="KW-0378">Hydrolase</keyword>
<keyword evidence="6" id="KW-0326">Glycosidase</keyword>
<dbReference type="PANTHER" id="PTHR10030:SF37">
    <property type="entry name" value="ALPHA-L-FUCOSIDASE-RELATED"/>
    <property type="match status" value="1"/>
</dbReference>
<dbReference type="InterPro" id="IPR057739">
    <property type="entry name" value="Glyco_hydro_29_N"/>
</dbReference>
<evidence type="ECO:0000256" key="6">
    <source>
        <dbReference type="ARBA" id="ARBA00023295"/>
    </source>
</evidence>
<evidence type="ECO:0000259" key="7">
    <source>
        <dbReference type="Pfam" id="PF01120"/>
    </source>
</evidence>
<dbReference type="PIRSF" id="PIRSF001092">
    <property type="entry name" value="Alpha-L-fucosidase"/>
    <property type="match status" value="1"/>
</dbReference>
<evidence type="ECO:0000256" key="1">
    <source>
        <dbReference type="ARBA" id="ARBA00004071"/>
    </source>
</evidence>
<reference evidence="9 10" key="1">
    <citation type="submission" date="2023-02" db="EMBL/GenBank/DDBJ databases">
        <title>Dictyobacter halimunensis sp. nov., a new member of the class Ktedonobacteria from forest soil in a geothermal area.</title>
        <authorList>
            <person name="Rachmania M.K."/>
            <person name="Ningsih F."/>
            <person name="Sakai Y."/>
            <person name="Yabe S."/>
            <person name="Yokota A."/>
            <person name="Sjamsuridzal W."/>
        </authorList>
    </citation>
    <scope>NUCLEOTIDE SEQUENCE [LARGE SCALE GENOMIC DNA]</scope>
    <source>
        <strain evidence="9 10">S3.2.2.5</strain>
    </source>
</reference>
<dbReference type="InterPro" id="IPR016286">
    <property type="entry name" value="FUC_metazoa-typ"/>
</dbReference>
<dbReference type="PRINTS" id="PR00741">
    <property type="entry name" value="GLHYDRLASE29"/>
</dbReference>
<dbReference type="Pfam" id="PF16757">
    <property type="entry name" value="Fucosidase_C"/>
    <property type="match status" value="1"/>
</dbReference>
<dbReference type="Gene3D" id="2.60.40.1180">
    <property type="entry name" value="Golgi alpha-mannosidase II"/>
    <property type="match status" value="1"/>
</dbReference>
<sequence length="479" mass="54734">MSMIEETQRIRQTIAAGPFEADWESLKGYTVPAWYEDAKFGIFIHWGVYSVPGFGNEWYPRNMYLQDSREFKHHVETYGSQAQFGYKDFIPLFKAEKFDADAWANIFRQAGAQFVVPVAEHHDGFAMYDSAFSDWTAAKMGPKRDLIGELAEAVRKQWLVFGLSSHRAEHWWFYEGGMAFDSDVQDPRYIGLYGPAQPKTMQPNEVFLDDWLARTCELVDKYQPQLLWFDWWIEEPAFRNYLQRFAAYYYNRGAQWTRGVAINYKHDAFPAGSAVFDIERGQLTDIRYPFWQTDTAVAKNSWGYTANQEYKTATELVGDLVDIVSKNGALLLNIGPRPDGTIPEPEVELLLNIGRWLKVNGEAIYGTRPWKTFGEGPTQVVGGSFNDTKRAAFTSQDIRFTTQGETLYATALAWPTDGTVTIKSLASDAALFQHQIGKVELLGYPEELQWRREAAGLVINLPEQKPCEHAFVFRISPTA</sequence>
<feature type="domain" description="Alpha-L-fucosidase C-terminal" evidence="8">
    <location>
        <begin position="394"/>
        <end position="475"/>
    </location>
</feature>
<evidence type="ECO:0000259" key="8">
    <source>
        <dbReference type="Pfam" id="PF16757"/>
    </source>
</evidence>
<dbReference type="Proteomes" id="UP001344906">
    <property type="component" value="Unassembled WGS sequence"/>
</dbReference>
<organism evidence="9 10">
    <name type="scientific">Dictyobacter halimunensis</name>
    <dbReference type="NCBI Taxonomy" id="3026934"/>
    <lineage>
        <taxon>Bacteria</taxon>
        <taxon>Bacillati</taxon>
        <taxon>Chloroflexota</taxon>
        <taxon>Ktedonobacteria</taxon>
        <taxon>Ktedonobacterales</taxon>
        <taxon>Dictyobacteraceae</taxon>
        <taxon>Dictyobacter</taxon>
    </lineage>
</organism>
<dbReference type="SUPFAM" id="SSF51445">
    <property type="entry name" value="(Trans)glycosidases"/>
    <property type="match status" value="1"/>
</dbReference>
<feature type="domain" description="Glycoside hydrolase family 29 N-terminal" evidence="7">
    <location>
        <begin position="11"/>
        <end position="362"/>
    </location>
</feature>
<evidence type="ECO:0000256" key="5">
    <source>
        <dbReference type="ARBA" id="ARBA00022801"/>
    </source>
</evidence>
<evidence type="ECO:0000256" key="2">
    <source>
        <dbReference type="ARBA" id="ARBA00007951"/>
    </source>
</evidence>
<evidence type="ECO:0000313" key="10">
    <source>
        <dbReference type="Proteomes" id="UP001344906"/>
    </source>
</evidence>
<gene>
    <name evidence="9" type="ORF">KDH_06660</name>
</gene>
<dbReference type="PANTHER" id="PTHR10030">
    <property type="entry name" value="ALPHA-L-FUCOSIDASE"/>
    <property type="match status" value="1"/>
</dbReference>
<dbReference type="EMBL" id="BSRI01000001">
    <property type="protein sequence ID" value="GLV53815.1"/>
    <property type="molecule type" value="Genomic_DNA"/>
</dbReference>
<dbReference type="SMART" id="SM00812">
    <property type="entry name" value="Alpha_L_fucos"/>
    <property type="match status" value="1"/>
</dbReference>
<comment type="similarity">
    <text evidence="2">Belongs to the glycosyl hydrolase 29 family.</text>
</comment>
<keyword evidence="4" id="KW-0732">Signal</keyword>
<protein>
    <recommendedName>
        <fullName evidence="3">alpha-L-fucosidase</fullName>
        <ecNumber evidence="3">3.2.1.51</ecNumber>
    </recommendedName>
</protein>
<dbReference type="EC" id="3.2.1.51" evidence="3"/>
<dbReference type="RefSeq" id="WP_338247526.1">
    <property type="nucleotide sequence ID" value="NZ_BSRI01000001.1"/>
</dbReference>
<name>A0ABQ6FLB4_9CHLR</name>
<comment type="caution">
    <text evidence="9">The sequence shown here is derived from an EMBL/GenBank/DDBJ whole genome shotgun (WGS) entry which is preliminary data.</text>
</comment>
<comment type="function">
    <text evidence="1">Alpha-L-fucosidase is responsible for hydrolyzing the alpha-1,6-linked fucose joined to the reducing-end N-acetylglucosamine of the carbohydrate moieties of glycoproteins.</text>
</comment>
<accession>A0ABQ6FLB4</accession>
<dbReference type="InterPro" id="IPR013780">
    <property type="entry name" value="Glyco_hydro_b"/>
</dbReference>
<dbReference type="Gene3D" id="3.20.20.80">
    <property type="entry name" value="Glycosidases"/>
    <property type="match status" value="1"/>
</dbReference>
<proteinExistence type="inferred from homology"/>